<evidence type="ECO:0000313" key="1">
    <source>
        <dbReference type="EMBL" id="GEN73603.1"/>
    </source>
</evidence>
<organism evidence="1 2">
    <name type="scientific">Chryseobacterium lathyri</name>
    <dbReference type="NCBI Taxonomy" id="395933"/>
    <lineage>
        <taxon>Bacteria</taxon>
        <taxon>Pseudomonadati</taxon>
        <taxon>Bacteroidota</taxon>
        <taxon>Flavobacteriia</taxon>
        <taxon>Flavobacteriales</taxon>
        <taxon>Weeksellaceae</taxon>
        <taxon>Chryseobacterium group</taxon>
        <taxon>Chryseobacterium</taxon>
    </lineage>
</organism>
<evidence type="ECO:0000313" key="2">
    <source>
        <dbReference type="Proteomes" id="UP000321150"/>
    </source>
</evidence>
<proteinExistence type="predicted"/>
<protein>
    <submittedName>
        <fullName evidence="1">Uncharacterized protein</fullName>
    </submittedName>
</protein>
<dbReference type="AlphaFoldDB" id="A0A511YEJ2"/>
<dbReference type="Proteomes" id="UP000321150">
    <property type="component" value="Unassembled WGS sequence"/>
</dbReference>
<name>A0A511YEJ2_9FLAO</name>
<dbReference type="EMBL" id="BJYI01000017">
    <property type="protein sequence ID" value="GEN73603.1"/>
    <property type="molecule type" value="Genomic_DNA"/>
</dbReference>
<reference evidence="1 2" key="1">
    <citation type="submission" date="2019-07" db="EMBL/GenBank/DDBJ databases">
        <title>Whole genome shotgun sequence of Chryseobacterium lathyri NBRC 105250.</title>
        <authorList>
            <person name="Hosoyama A."/>
            <person name="Uohara A."/>
            <person name="Ohji S."/>
            <person name="Ichikawa N."/>
        </authorList>
    </citation>
    <scope>NUCLEOTIDE SEQUENCE [LARGE SCALE GENOMIC DNA]</scope>
    <source>
        <strain evidence="1 2">NBRC 105250</strain>
    </source>
</reference>
<sequence>MACVLWSHKKSPMKKTFSDEDLIKNLSLYYMNRHLKKKPMEKYHRKIDESLLHDREKYRKKSEILLLNSFMHHFPDVKFEDLTCESPDFIAKLNDKKIGIELTEVINHLEMKKVESTLNKMFRQAEILLEQEDTAKYRGVYFLEFYPNIKFDNIEQQEENILSIYRSIKKNKPLGCVKGMRKSFHRRNVFITHEYSMNLFDELCSEKILELIDKKNEKFPYYDTSVDECWLVIVSDMNSIASRYTFIQDKEHLKEVKSPFHKIFHLENLCGNITSIK</sequence>
<accession>A0A511YEJ2</accession>
<comment type="caution">
    <text evidence="1">The sequence shown here is derived from an EMBL/GenBank/DDBJ whole genome shotgun (WGS) entry which is preliminary data.</text>
</comment>
<gene>
    <name evidence="1" type="ORF">CLA01_36750</name>
</gene>